<evidence type="ECO:0000313" key="4">
    <source>
        <dbReference type="Proteomes" id="UP000323067"/>
    </source>
</evidence>
<dbReference type="PANTHER" id="PTHR42470:SF2">
    <property type="match status" value="1"/>
</dbReference>
<protein>
    <recommendedName>
        <fullName evidence="2">DUF7924 domain-containing protein</fullName>
    </recommendedName>
</protein>
<feature type="compositionally biased region" description="Basic residues" evidence="1">
    <location>
        <begin position="535"/>
        <end position="544"/>
    </location>
</feature>
<dbReference type="InterPro" id="IPR057684">
    <property type="entry name" value="DUF7924"/>
</dbReference>
<feature type="domain" description="DUF7924" evidence="2">
    <location>
        <begin position="244"/>
        <end position="469"/>
    </location>
</feature>
<name>A0A2H4SVV2_CORMI</name>
<feature type="compositionally biased region" description="Basic residues" evidence="1">
    <location>
        <begin position="157"/>
        <end position="167"/>
    </location>
</feature>
<dbReference type="VEuPathDB" id="FungiDB:CCM_01864"/>
<dbReference type="Proteomes" id="UP000323067">
    <property type="component" value="Chromosome i"/>
</dbReference>
<reference evidence="3 4" key="1">
    <citation type="journal article" date="2017" name="BMC Genomics">
        <title>Chromosome level assembly and secondary metabolite potential of the parasitic fungus Cordyceps militaris.</title>
        <authorList>
            <person name="Kramer G.J."/>
            <person name="Nodwell J.R."/>
        </authorList>
    </citation>
    <scope>NUCLEOTIDE SEQUENCE [LARGE SCALE GENOMIC DNA]</scope>
    <source>
        <strain evidence="3 4">ATCC 34164</strain>
    </source>
</reference>
<feature type="compositionally biased region" description="Polar residues" evidence="1">
    <location>
        <begin position="172"/>
        <end position="181"/>
    </location>
</feature>
<feature type="compositionally biased region" description="Polar residues" evidence="1">
    <location>
        <begin position="499"/>
        <end position="533"/>
    </location>
</feature>
<dbReference type="PANTHER" id="PTHR42470">
    <property type="entry name" value="VAST DOMAIN-CONTAINING PROTEIN"/>
    <property type="match status" value="1"/>
</dbReference>
<proteinExistence type="predicted"/>
<feature type="region of interest" description="Disordered" evidence="1">
    <location>
        <begin position="491"/>
        <end position="544"/>
    </location>
</feature>
<evidence type="ECO:0000259" key="2">
    <source>
        <dbReference type="Pfam" id="PF25545"/>
    </source>
</evidence>
<evidence type="ECO:0000313" key="3">
    <source>
        <dbReference type="EMBL" id="ATY67240.1"/>
    </source>
</evidence>
<dbReference type="EMBL" id="CP023328">
    <property type="protein sequence ID" value="ATY67240.1"/>
    <property type="molecule type" value="Genomic_DNA"/>
</dbReference>
<feature type="compositionally biased region" description="Basic and acidic residues" evidence="1">
    <location>
        <begin position="1"/>
        <end position="33"/>
    </location>
</feature>
<organism evidence="3 4">
    <name type="scientific">Cordyceps militaris</name>
    <name type="common">Caterpillar fungus</name>
    <name type="synonym">Clavaria militaris</name>
    <dbReference type="NCBI Taxonomy" id="73501"/>
    <lineage>
        <taxon>Eukaryota</taxon>
        <taxon>Fungi</taxon>
        <taxon>Dikarya</taxon>
        <taxon>Ascomycota</taxon>
        <taxon>Pezizomycotina</taxon>
        <taxon>Sordariomycetes</taxon>
        <taxon>Hypocreomycetidae</taxon>
        <taxon>Hypocreales</taxon>
        <taxon>Cordycipitaceae</taxon>
        <taxon>Cordyceps</taxon>
    </lineage>
</organism>
<feature type="region of interest" description="Disordered" evidence="1">
    <location>
        <begin position="157"/>
        <end position="196"/>
    </location>
</feature>
<dbReference type="VEuPathDB" id="FungiDB:A9K55_000341"/>
<evidence type="ECO:0000256" key="1">
    <source>
        <dbReference type="SAM" id="MobiDB-lite"/>
    </source>
</evidence>
<feature type="compositionally biased region" description="Basic and acidic residues" evidence="1">
    <location>
        <begin position="182"/>
        <end position="196"/>
    </location>
</feature>
<sequence length="544" mass="62551">MARTRAQERVDQNRRRPPEVPNRRGEHTQSDKVCKRKRQKTSHCLQEQVGLEESRQRSPHSPLESASKHSPPFSPATQPPKQTLPKPQKRPHEDQGRFQNTSVNHTSKRLRRSDYLPQSVRDNDKEIDPIAHWAREGHWPQQYIKHNPNMERFLARKKSKSSLRSRKRSEPGSASSTTPSDQRPREEKSAQYRDPRYKTLLETKGSFMDESALAIVDESRDMISVMLSSQQAVPKNTLFRDDLFKKTCRRVEDRNEARVMRDITPLIVPSAEILAIYGASELDCLMESMNEGWSNSLPLTGTRPQPDYSVGFKRDTFTEDQLKRLSPFIGDFIAGDQSFFMATYQIYFPFLTCEVKCGAAALDIADRQNAHSMTLAVRAIVELFRLVGREGEVNRQILAFSISHDHRIVRIYGHYAVIQDKDTKYYRHPVHTFDFTTLDGKEKWTAYCFTRNIYDIWMPAHLTKICSAIDKLPSHLDFEVPRLPENRLSEELESHRLSQSDVDSVQEPDPQSSNGNADAQGPTPDTSLTQPGTTKRPRRSHGQK</sequence>
<gene>
    <name evidence="3" type="ORF">A9K55_000341</name>
</gene>
<dbReference type="Pfam" id="PF25545">
    <property type="entry name" value="DUF7924"/>
    <property type="match status" value="1"/>
</dbReference>
<feature type="region of interest" description="Disordered" evidence="1">
    <location>
        <begin position="1"/>
        <end position="123"/>
    </location>
</feature>
<accession>A0A2H4SVV2</accession>
<dbReference type="OrthoDB" id="4870743at2759"/>
<dbReference type="AlphaFoldDB" id="A0A2H4SVV2"/>